<proteinExistence type="predicted"/>
<keyword evidence="3" id="KW-1185">Reference proteome</keyword>
<accession>A0ABY8JMV9</accession>
<keyword evidence="1" id="KW-0812">Transmembrane</keyword>
<evidence type="ECO:0008006" key="4">
    <source>
        <dbReference type="Google" id="ProtNLM"/>
    </source>
</evidence>
<gene>
    <name evidence="2" type="ORF">QA636_14935</name>
</gene>
<keyword evidence="1" id="KW-1133">Transmembrane helix</keyword>
<evidence type="ECO:0000313" key="2">
    <source>
        <dbReference type="EMBL" id="WFU66722.1"/>
    </source>
</evidence>
<feature type="transmembrane region" description="Helical" evidence="1">
    <location>
        <begin position="66"/>
        <end position="85"/>
    </location>
</feature>
<feature type="transmembrane region" description="Helical" evidence="1">
    <location>
        <begin position="32"/>
        <end position="59"/>
    </location>
</feature>
<sequence>MNSSKDVNQAIERILDKIEWVVRSKTAAVTGLYFLALIILGADAYKALVIALVAGVLLSKAIAPQIILRSGLVLFVLAALSWTGVAPIAKWTGTLVAIVDHALT</sequence>
<dbReference type="EMBL" id="CP121646">
    <property type="protein sequence ID" value="WFU66722.1"/>
    <property type="molecule type" value="Genomic_DNA"/>
</dbReference>
<reference evidence="2 3" key="1">
    <citation type="submission" date="2023-04" db="EMBL/GenBank/DDBJ databases">
        <title>Australian commercial rhizobial inoculants.</title>
        <authorList>
            <person name="Kohlmeier M.G."/>
            <person name="O'Hara G.W."/>
            <person name="Colombi E."/>
            <person name="Ramsay J.P."/>
            <person name="Terpolilli J."/>
        </authorList>
    </citation>
    <scope>NUCLEOTIDE SEQUENCE [LARGE SCALE GENOMIC DNA]</scope>
    <source>
        <strain evidence="2 3">CB627</strain>
    </source>
</reference>
<evidence type="ECO:0000256" key="1">
    <source>
        <dbReference type="SAM" id="Phobius"/>
    </source>
</evidence>
<dbReference type="Proteomes" id="UP001221546">
    <property type="component" value="Chromosome"/>
</dbReference>
<dbReference type="RefSeq" id="WP_141343383.1">
    <property type="nucleotide sequence ID" value="NZ_CP121646.1"/>
</dbReference>
<name>A0ABY8JMV9_9BRAD</name>
<keyword evidence="1" id="KW-0472">Membrane</keyword>
<evidence type="ECO:0000313" key="3">
    <source>
        <dbReference type="Proteomes" id="UP001221546"/>
    </source>
</evidence>
<organism evidence="2 3">
    <name type="scientific">Bradyrhizobium brasilense</name>
    <dbReference type="NCBI Taxonomy" id="1419277"/>
    <lineage>
        <taxon>Bacteria</taxon>
        <taxon>Pseudomonadati</taxon>
        <taxon>Pseudomonadota</taxon>
        <taxon>Alphaproteobacteria</taxon>
        <taxon>Hyphomicrobiales</taxon>
        <taxon>Nitrobacteraceae</taxon>
        <taxon>Bradyrhizobium</taxon>
    </lineage>
</organism>
<protein>
    <recommendedName>
        <fullName evidence="4">AI-2E family transporter</fullName>
    </recommendedName>
</protein>